<dbReference type="GO" id="GO:0043829">
    <property type="term" value="F:tRNA-specific adenosine-37 deaminase activity"/>
    <property type="evidence" value="ECO:0007669"/>
    <property type="project" value="EnsemblFungi"/>
</dbReference>
<dbReference type="SMART" id="SM00552">
    <property type="entry name" value="ADEAMc"/>
    <property type="match status" value="1"/>
</dbReference>
<reference evidence="3" key="1">
    <citation type="submission" date="2016-03" db="EMBL/GenBank/DDBJ databases">
        <authorList>
            <person name="Devillers H."/>
        </authorList>
    </citation>
    <scope>NUCLEOTIDE SEQUENCE [LARGE SCALE GENOMIC DNA]</scope>
</reference>
<accession>A0A1G4JX45</accession>
<dbReference type="EMBL" id="LT598457">
    <property type="protein sequence ID" value="SCU95551.1"/>
    <property type="molecule type" value="Genomic_DNA"/>
</dbReference>
<dbReference type="PANTHER" id="PTHR47803">
    <property type="entry name" value="TRNA-SPECIFIC ADENOSINE DEAMINASE 1"/>
    <property type="match status" value="1"/>
</dbReference>
<keyword evidence="3" id="KW-1185">Reference proteome</keyword>
<evidence type="ECO:0000259" key="1">
    <source>
        <dbReference type="PROSITE" id="PS50141"/>
    </source>
</evidence>
<sequence>MLSNEQVGERVSRLTFEYYEKLKDSGKPTTRSNGAKEWTVLSSVVAIDESAESIRLISLATGVKATPNLELGRSDGKILHDCHAEILAVRGFNTVLMRQAIMLQDGRHSEADCDLIEKSTEGLAVKGSWSFALYVSRAPCGDASMDLLKSDDSASFTEDDHCQYADPNVKTVLRGRFNYKKRGFVRTKPGRKDSSVTLSKSCTDKLCCRQFLSLFNALNWDLFLQPVFLKYLVVPQVTEALKSGFNRAFNQRISTVPIAHHLKLISCEKSFSRDKTDDSQVPAFLGAVLLHISPALALEQQCIVNGVKNGSYVKAPKPLRKRCETVVSRASQWSLYKRLKQVDDHVTYCDFKNRQLGRNALKLKIRLALSSDGWVPTKHDDCI</sequence>
<protein>
    <submittedName>
        <fullName evidence="2">LADA_0G16204g1_1</fullName>
    </submittedName>
</protein>
<dbReference type="AlphaFoldDB" id="A0A1G4JX45"/>
<proteinExistence type="predicted"/>
<dbReference type="Proteomes" id="UP000190274">
    <property type="component" value="Chromosome G"/>
</dbReference>
<dbReference type="STRING" id="1266660.A0A1G4JX45"/>
<dbReference type="GO" id="GO:0002100">
    <property type="term" value="P:tRNA wobble adenosine to inosine editing"/>
    <property type="evidence" value="ECO:0007669"/>
    <property type="project" value="InterPro"/>
</dbReference>
<name>A0A1G4JX45_9SACH</name>
<dbReference type="PANTHER" id="PTHR47803:SF1">
    <property type="entry name" value="TRNA-SPECIFIC ADENOSINE DEAMINASE 1"/>
    <property type="match status" value="1"/>
</dbReference>
<dbReference type="Pfam" id="PF02137">
    <property type="entry name" value="A_deamin"/>
    <property type="match status" value="1"/>
</dbReference>
<evidence type="ECO:0000313" key="3">
    <source>
        <dbReference type="Proteomes" id="UP000190274"/>
    </source>
</evidence>
<dbReference type="GO" id="GO:0003723">
    <property type="term" value="F:RNA binding"/>
    <property type="evidence" value="ECO:0007669"/>
    <property type="project" value="InterPro"/>
</dbReference>
<organism evidence="2 3">
    <name type="scientific">Lachancea dasiensis</name>
    <dbReference type="NCBI Taxonomy" id="1072105"/>
    <lineage>
        <taxon>Eukaryota</taxon>
        <taxon>Fungi</taxon>
        <taxon>Dikarya</taxon>
        <taxon>Ascomycota</taxon>
        <taxon>Saccharomycotina</taxon>
        <taxon>Saccharomycetes</taxon>
        <taxon>Saccharomycetales</taxon>
        <taxon>Saccharomycetaceae</taxon>
        <taxon>Lachancea</taxon>
    </lineage>
</organism>
<dbReference type="OrthoDB" id="10268011at2759"/>
<feature type="domain" description="A to I editase" evidence="1">
    <location>
        <begin position="58"/>
        <end position="263"/>
    </location>
</feature>
<dbReference type="PROSITE" id="PS50141">
    <property type="entry name" value="A_DEAMIN_EDITASE"/>
    <property type="match status" value="1"/>
</dbReference>
<gene>
    <name evidence="2" type="ORF">LADA_0G16204G</name>
</gene>
<dbReference type="InterPro" id="IPR042935">
    <property type="entry name" value="Tad1"/>
</dbReference>
<evidence type="ECO:0000313" key="2">
    <source>
        <dbReference type="EMBL" id="SCU95551.1"/>
    </source>
</evidence>
<dbReference type="InterPro" id="IPR002466">
    <property type="entry name" value="A_deamin"/>
</dbReference>